<evidence type="ECO:0000313" key="3">
    <source>
        <dbReference type="Proteomes" id="UP000020561"/>
    </source>
</evidence>
<sequence length="59" mass="6296">MCRQSCDQGCVDADSAHRRGPGRRTGTVPADLPADLPADHPGHNAKLQNTYCCGVFRTA</sequence>
<reference evidence="2 3" key="1">
    <citation type="submission" date="2013-12" db="EMBL/GenBank/DDBJ databases">
        <authorList>
            <person name="Brown-Elliot B."/>
            <person name="Wallace R."/>
            <person name="Lenaerts A."/>
            <person name="Ordway D."/>
            <person name="DeGroote M.A."/>
            <person name="Parker T."/>
            <person name="Sizemore C."/>
            <person name="Tallon L.J."/>
            <person name="Sadzewicz L.K."/>
            <person name="Sengamalay N."/>
            <person name="Fraser C.M."/>
            <person name="Hine E."/>
            <person name="Shefchek K.A."/>
            <person name="Das S.P."/>
            <person name="Tettelin H."/>
        </authorList>
    </citation>
    <scope>NUCLEOTIDE SEQUENCE [LARGE SCALE GENOMIC DNA]</scope>
    <source>
        <strain evidence="2 3">662</strain>
    </source>
</reference>
<name>X7YS07_MYCKA</name>
<proteinExistence type="predicted"/>
<feature type="region of interest" description="Disordered" evidence="1">
    <location>
        <begin position="1"/>
        <end position="45"/>
    </location>
</feature>
<accession>X7YS07</accession>
<comment type="caution">
    <text evidence="2">The sequence shown here is derived from an EMBL/GenBank/DDBJ whole genome shotgun (WGS) entry which is preliminary data.</text>
</comment>
<dbReference type="EMBL" id="JAOA01000014">
    <property type="protein sequence ID" value="EUA09175.1"/>
    <property type="molecule type" value="Genomic_DNA"/>
</dbReference>
<dbReference type="AlphaFoldDB" id="X7YS07"/>
<gene>
    <name evidence="2" type="ORF">I545_6055</name>
</gene>
<dbReference type="Proteomes" id="UP000020561">
    <property type="component" value="Unassembled WGS sequence"/>
</dbReference>
<evidence type="ECO:0000256" key="1">
    <source>
        <dbReference type="SAM" id="MobiDB-lite"/>
    </source>
</evidence>
<organism evidence="2 3">
    <name type="scientific">Mycobacterium kansasii 662</name>
    <dbReference type="NCBI Taxonomy" id="1299326"/>
    <lineage>
        <taxon>Bacteria</taxon>
        <taxon>Bacillati</taxon>
        <taxon>Actinomycetota</taxon>
        <taxon>Actinomycetes</taxon>
        <taxon>Mycobacteriales</taxon>
        <taxon>Mycobacteriaceae</taxon>
        <taxon>Mycobacterium</taxon>
    </lineage>
</organism>
<evidence type="ECO:0000313" key="2">
    <source>
        <dbReference type="EMBL" id="EUA09175.1"/>
    </source>
</evidence>
<protein>
    <submittedName>
        <fullName evidence="2">Uncharacterized protein</fullName>
    </submittedName>
</protein>